<feature type="non-terminal residue" evidence="1">
    <location>
        <position position="1"/>
    </location>
</feature>
<dbReference type="AlphaFoldDB" id="A0A1D2VJF8"/>
<gene>
    <name evidence="1" type="ORF">ASCRUDRAFT_33848</name>
</gene>
<reference evidence="2" key="1">
    <citation type="submission" date="2016-05" db="EMBL/GenBank/DDBJ databases">
        <title>Comparative genomics of biotechnologically important yeasts.</title>
        <authorList>
            <consortium name="DOE Joint Genome Institute"/>
            <person name="Riley R."/>
            <person name="Haridas S."/>
            <person name="Wolfe K.H."/>
            <person name="Lopes M.R."/>
            <person name="Hittinger C.T."/>
            <person name="Goker M."/>
            <person name="Salamov A."/>
            <person name="Wisecaver J."/>
            <person name="Long T.M."/>
            <person name="Aerts A.L."/>
            <person name="Barry K."/>
            <person name="Choi C."/>
            <person name="Clum A."/>
            <person name="Coughlan A.Y."/>
            <person name="Deshpande S."/>
            <person name="Douglass A.P."/>
            <person name="Hanson S.J."/>
            <person name="Klenk H.-P."/>
            <person name="Labutti K."/>
            <person name="Lapidus A."/>
            <person name="Lindquist E."/>
            <person name="Lipzen A."/>
            <person name="Meier-Kolthoff J.P."/>
            <person name="Ohm R.A."/>
            <person name="Otillar R.P."/>
            <person name="Pangilinan J."/>
            <person name="Peng Y."/>
            <person name="Rokas A."/>
            <person name="Rosa C.A."/>
            <person name="Scheuner C."/>
            <person name="Sibirny A.A."/>
            <person name="Slot J.C."/>
            <person name="Stielow J.B."/>
            <person name="Sun H."/>
            <person name="Kurtzman C.P."/>
            <person name="Blackwell M."/>
            <person name="Grigoriev I.V."/>
            <person name="Jeffries T.W."/>
        </authorList>
    </citation>
    <scope>NUCLEOTIDE SEQUENCE [LARGE SCALE GENOMIC DNA]</scope>
    <source>
        <strain evidence="2">DSM 1968</strain>
    </source>
</reference>
<protein>
    <recommendedName>
        <fullName evidence="3">Rab-GAP TBC domain-containing protein</fullName>
    </recommendedName>
</protein>
<dbReference type="SUPFAM" id="SSF47923">
    <property type="entry name" value="Ypt/Rab-GAP domain of gyp1p"/>
    <property type="match status" value="1"/>
</dbReference>
<dbReference type="STRING" id="1344418.A0A1D2VJF8"/>
<dbReference type="InterPro" id="IPR035969">
    <property type="entry name" value="Rab-GAP_TBC_sf"/>
</dbReference>
<accession>A0A1D2VJF8</accession>
<dbReference type="OrthoDB" id="27140at2759"/>
<keyword evidence="2" id="KW-1185">Reference proteome</keyword>
<dbReference type="EMBL" id="KV454479">
    <property type="protein sequence ID" value="ODV61703.1"/>
    <property type="molecule type" value="Genomic_DNA"/>
</dbReference>
<sequence length="443" mass="51769">LFNTLEYSIVKFLKKWGKIFKYESGLTWIALGLAEWIPPLLNDDLYNNNNNNNKYVLLDINSTSTSNKQKSLPKKQLSFPEIYERIVLVLLHSPEPEDDTFLNIDFFDNPNNYTDHNNLLKTTTNATTDFINSLTTLPIKGGSIEERISFFSYLANTTLPELTNHLKQENIFFDTNNFSNNNNDWIIWWLKWYGAKLFNKFDRARIWDCILGWRPSCSLLNNNIIIKNKNNLSNSTSISCSSSKSSKLGPDIFWWDHLSFDFDNFDNDDNLSRTTSNQFPNSIDNEINHQRKSSNINDDIESVIPFSQIDPQAEIIFICLSMLKSKENVLLELEESEIKEYLNQTSPFLTKKLKHKHKHRLKHLQNNRNLSRTSLNGEHPLEKVKTHTKSNEHLTINTRKYFKSKPIPMNIIDKTFTDIDDVINDAGELWRTWLLNEMNEDES</sequence>
<evidence type="ECO:0000313" key="1">
    <source>
        <dbReference type="EMBL" id="ODV61703.1"/>
    </source>
</evidence>
<name>A0A1D2VJF8_9ASCO</name>
<dbReference type="Gene3D" id="1.10.472.80">
    <property type="entry name" value="Ypt/Rab-GAP domain of gyp1p, domain 3"/>
    <property type="match status" value="1"/>
</dbReference>
<dbReference type="Proteomes" id="UP000095038">
    <property type="component" value="Unassembled WGS sequence"/>
</dbReference>
<evidence type="ECO:0000313" key="2">
    <source>
        <dbReference type="Proteomes" id="UP000095038"/>
    </source>
</evidence>
<evidence type="ECO:0008006" key="3">
    <source>
        <dbReference type="Google" id="ProtNLM"/>
    </source>
</evidence>
<dbReference type="FunCoup" id="A0A1D2VJF8">
    <property type="interactions" value="40"/>
</dbReference>
<dbReference type="GeneID" id="30964106"/>
<organism evidence="1 2">
    <name type="scientific">Ascoidea rubescens DSM 1968</name>
    <dbReference type="NCBI Taxonomy" id="1344418"/>
    <lineage>
        <taxon>Eukaryota</taxon>
        <taxon>Fungi</taxon>
        <taxon>Dikarya</taxon>
        <taxon>Ascomycota</taxon>
        <taxon>Saccharomycotina</taxon>
        <taxon>Saccharomycetes</taxon>
        <taxon>Ascoideaceae</taxon>
        <taxon>Ascoidea</taxon>
    </lineage>
</organism>
<dbReference type="RefSeq" id="XP_020048010.1">
    <property type="nucleotide sequence ID" value="XM_020190470.1"/>
</dbReference>
<proteinExistence type="predicted"/>
<dbReference type="InParanoid" id="A0A1D2VJF8"/>